<organism evidence="1 2">
    <name type="scientific">Aureococcus anophagefferens virus</name>
    <dbReference type="NCBI Taxonomy" id="1474867"/>
    <lineage>
        <taxon>Viruses</taxon>
        <taxon>Varidnaviria</taxon>
        <taxon>Bamfordvirae</taxon>
        <taxon>Nucleocytoviricota</taxon>
        <taxon>Megaviricetes</taxon>
        <taxon>Imitervirales</taxon>
        <taxon>Schizomimiviridae</taxon>
        <taxon>Kratosvirus</taxon>
        <taxon>Kratosvirus quantuckense</taxon>
    </lineage>
</organism>
<proteinExistence type="predicted"/>
<sequence length="557" mass="60682">MRLIRTSGSNPLRIKEFQMFINDDNKAPFKTRFTSVSGTSNRYKMNNDNFGDVYFSTFGTIGNYAGIDFGAYFSKYDIQSIVHYNNTTDQNNAIGISIELLNTNDNVRVSSSEISSGKLYYRFDGPRISDAILSTSASTTAVIDIPADTESLTEVTDLSTLNYLFSKVRLIRTSRHNYGFLIKELQLFINGENKASNTKSENTVFSTFVAQTSYPLENINSGLNNELRPSGSLSAGDNCGVNLNSYFSKYDIVSVVVYHRGGWGNAAIGITIELLNANENIRVSSSEISLGKNYYRFDGPRIGDATLSSSNSTIAVIDDSSNTESLTTYSINVIANLSNIVLYLDAANTNSYLGTGTTWTDLSGQSNNGTLINGPGYDSGNGGSIVFDGSNDYVSETSGLSDSFLQGNWTISFWVNFDSLNTGTTSDDKILLQHGSFAVNKGLHLDQRNSRIHFGLIGNDIQGSTIVSTNTWYHVTFTLNNTSRAKQIFINGSLDNPHTGNGAYTGTGSNTRIGGEVVTFGQPFDGKMASVIAYSEVLTSSQIADNYNAFKARYGHV</sequence>
<evidence type="ECO:0000313" key="1">
    <source>
        <dbReference type="EMBL" id="AII17216.1"/>
    </source>
</evidence>
<dbReference type="Pfam" id="PF13385">
    <property type="entry name" value="Laminin_G_3"/>
    <property type="match status" value="1"/>
</dbReference>
<protein>
    <submittedName>
        <fullName evidence="1">Putative concanavalin A-like lectin/glucanase superfamily protein</fullName>
    </submittedName>
</protein>
<evidence type="ECO:0000313" key="2">
    <source>
        <dbReference type="Proteomes" id="UP000028667"/>
    </source>
</evidence>
<dbReference type="SUPFAM" id="SSF49899">
    <property type="entry name" value="Concanavalin A-like lectins/glucanases"/>
    <property type="match status" value="1"/>
</dbReference>
<dbReference type="Gene3D" id="2.60.120.200">
    <property type="match status" value="1"/>
</dbReference>
<dbReference type="GO" id="GO:0030246">
    <property type="term" value="F:carbohydrate binding"/>
    <property type="evidence" value="ECO:0007669"/>
    <property type="project" value="UniProtKB-KW"/>
</dbReference>
<keyword evidence="1" id="KW-0430">Lectin</keyword>
<gene>
    <name evidence="1" type="ORF">AaV_386</name>
</gene>
<accession>A0A076FID6</accession>
<dbReference type="KEGG" id="vg:20041536"/>
<dbReference type="EMBL" id="KJ645900">
    <property type="protein sequence ID" value="AII17216.1"/>
    <property type="molecule type" value="Genomic_DNA"/>
</dbReference>
<reference evidence="1 2" key="1">
    <citation type="journal article" date="2014" name="Virology">
        <title>Genome of brown tide virus (AaV), the little giant of the Megaviridae, elucidates NCLDV genome expansion and host-virus coevolution.</title>
        <authorList>
            <person name="Moniruzzaman M."/>
            <person name="LeCleir G.R."/>
            <person name="Brown C.M."/>
            <person name="Gobler C.J."/>
            <person name="Bidle K.D."/>
            <person name="Wilson W.H."/>
            <person name="Wilhelm S.W."/>
        </authorList>
    </citation>
    <scope>NUCLEOTIDE SEQUENCE [LARGE SCALE GENOMIC DNA]</scope>
    <source>
        <strain evidence="1">BtV-01</strain>
    </source>
</reference>
<name>A0A076FID6_9VIRU</name>
<keyword evidence="2" id="KW-1185">Reference proteome</keyword>
<dbReference type="RefSeq" id="YP_009052454.1">
    <property type="nucleotide sequence ID" value="NC_024697.1"/>
</dbReference>
<dbReference type="Proteomes" id="UP000028667">
    <property type="component" value="Segment"/>
</dbReference>
<dbReference type="OrthoDB" id="28618at10239"/>
<dbReference type="GeneID" id="20041536"/>
<dbReference type="InterPro" id="IPR013320">
    <property type="entry name" value="ConA-like_dom_sf"/>
</dbReference>